<proteinExistence type="predicted"/>
<dbReference type="EMBL" id="RJJQ01000017">
    <property type="protein sequence ID" value="RNI20336.1"/>
    <property type="molecule type" value="Genomic_DNA"/>
</dbReference>
<dbReference type="InterPro" id="IPR029068">
    <property type="entry name" value="Glyas_Bleomycin-R_OHBP_Dase"/>
</dbReference>
<dbReference type="OrthoDB" id="1645442at2"/>
<dbReference type="InterPro" id="IPR037523">
    <property type="entry name" value="VOC_core"/>
</dbReference>
<feature type="domain" description="VOC" evidence="1">
    <location>
        <begin position="5"/>
        <end position="121"/>
    </location>
</feature>
<dbReference type="PROSITE" id="PS51819">
    <property type="entry name" value="VOC"/>
    <property type="match status" value="1"/>
</dbReference>
<dbReference type="PANTHER" id="PTHR35908:SF1">
    <property type="entry name" value="CONSERVED PROTEIN"/>
    <property type="match status" value="1"/>
</dbReference>
<dbReference type="Proteomes" id="UP000271678">
    <property type="component" value="Unassembled WGS sequence"/>
</dbReference>
<dbReference type="Gene3D" id="3.10.180.10">
    <property type="entry name" value="2,3-Dihydroxybiphenyl 1,2-Dioxygenase, domain 1"/>
    <property type="match status" value="1"/>
</dbReference>
<organism evidence="2 3">
    <name type="scientific">Flexivirga caeni</name>
    <dbReference type="NCBI Taxonomy" id="2294115"/>
    <lineage>
        <taxon>Bacteria</taxon>
        <taxon>Bacillati</taxon>
        <taxon>Actinomycetota</taxon>
        <taxon>Actinomycetes</taxon>
        <taxon>Micrococcales</taxon>
        <taxon>Dermacoccaceae</taxon>
        <taxon>Flexivirga</taxon>
    </lineage>
</organism>
<reference evidence="2 3" key="1">
    <citation type="submission" date="2018-11" db="EMBL/GenBank/DDBJ databases">
        <title>Draft genome of Simplicispira Flexivirga sp. BO-16.</title>
        <authorList>
            <person name="Im W.T."/>
        </authorList>
    </citation>
    <scope>NUCLEOTIDE SEQUENCE [LARGE SCALE GENOMIC DNA]</scope>
    <source>
        <strain evidence="2 3">BO-16</strain>
    </source>
</reference>
<protein>
    <submittedName>
        <fullName evidence="2">VOC family protein</fullName>
    </submittedName>
</protein>
<gene>
    <name evidence="2" type="ORF">EFY87_15440</name>
</gene>
<comment type="caution">
    <text evidence="2">The sequence shown here is derived from an EMBL/GenBank/DDBJ whole genome shotgun (WGS) entry which is preliminary data.</text>
</comment>
<dbReference type="RefSeq" id="WP_123272372.1">
    <property type="nucleotide sequence ID" value="NZ_RJJQ01000017.1"/>
</dbReference>
<dbReference type="PANTHER" id="PTHR35908">
    <property type="entry name" value="HYPOTHETICAL FUSION PROTEIN"/>
    <property type="match status" value="1"/>
</dbReference>
<dbReference type="SUPFAM" id="SSF54593">
    <property type="entry name" value="Glyoxalase/Bleomycin resistance protein/Dihydroxybiphenyl dioxygenase"/>
    <property type="match status" value="1"/>
</dbReference>
<evidence type="ECO:0000313" key="2">
    <source>
        <dbReference type="EMBL" id="RNI20336.1"/>
    </source>
</evidence>
<evidence type="ECO:0000313" key="3">
    <source>
        <dbReference type="Proteomes" id="UP000271678"/>
    </source>
</evidence>
<accession>A0A3M9M4C1</accession>
<evidence type="ECO:0000259" key="1">
    <source>
        <dbReference type="PROSITE" id="PS51819"/>
    </source>
</evidence>
<dbReference type="AlphaFoldDB" id="A0A3M9M4C1"/>
<keyword evidence="3" id="KW-1185">Reference proteome</keyword>
<name>A0A3M9M4C1_9MICO</name>
<dbReference type="InterPro" id="IPR041581">
    <property type="entry name" value="Glyoxalase_6"/>
</dbReference>
<dbReference type="Pfam" id="PF18029">
    <property type="entry name" value="Glyoxalase_6"/>
    <property type="match status" value="1"/>
</dbReference>
<sequence>MAEIRMQTFVLDTPDPQGLAAFYGELLGWPVVDTDDDWVQLAPRDGAVGLGLQLAPDHVPPTWPDNSVPMQAHLDLEVDDYDSTEARVLALGGRKVGDDAAHPGFRVYLDPSGHPFCLCLAGNG</sequence>